<evidence type="ECO:0000313" key="12">
    <source>
        <dbReference type="Proteomes" id="UP000325313"/>
    </source>
</evidence>
<gene>
    <name evidence="11" type="primary">SGA1_4</name>
    <name evidence="11" type="ORF">PGTUg99_036064</name>
</gene>
<dbReference type="GO" id="GO:0000324">
    <property type="term" value="C:fungal-type vacuole"/>
    <property type="evidence" value="ECO:0007669"/>
    <property type="project" value="TreeGrafter"/>
</dbReference>
<dbReference type="PANTHER" id="PTHR31616:SF9">
    <property type="entry name" value="GLUCOAMYLASE, INTRACELLULAR SPORULATION-SPECIFIC"/>
    <property type="match status" value="1"/>
</dbReference>
<dbReference type="InterPro" id="IPR011613">
    <property type="entry name" value="GH15-like"/>
</dbReference>
<dbReference type="EC" id="3.2.1.3" evidence="3"/>
<protein>
    <recommendedName>
        <fullName evidence="3">glucan 1,4-alpha-glucosidase</fullName>
        <ecNumber evidence="3">3.2.1.3</ecNumber>
    </recommendedName>
    <alternativeName>
        <fullName evidence="9">1,4-alpha-D-glucan glucohydrolase</fullName>
    </alternativeName>
    <alternativeName>
        <fullName evidence="8">Glucan 1,4-alpha-glucosidase</fullName>
    </alternativeName>
</protein>
<dbReference type="InterPro" id="IPR000165">
    <property type="entry name" value="Glucoamylase"/>
</dbReference>
<reference evidence="11 12" key="1">
    <citation type="submission" date="2019-05" db="EMBL/GenBank/DDBJ databases">
        <title>Emergence of the Ug99 lineage of the wheat stem rust pathogen through somatic hybridization.</title>
        <authorList>
            <person name="Li F."/>
            <person name="Upadhyaya N.M."/>
            <person name="Sperschneider J."/>
            <person name="Matny O."/>
            <person name="Nguyen-Phuc H."/>
            <person name="Mago R."/>
            <person name="Raley C."/>
            <person name="Miller M.E."/>
            <person name="Silverstein K.A.T."/>
            <person name="Henningsen E."/>
            <person name="Hirsch C.D."/>
            <person name="Visser B."/>
            <person name="Pretorius Z.A."/>
            <person name="Steffenson B.J."/>
            <person name="Schwessinger B."/>
            <person name="Dodds P.N."/>
            <person name="Figueroa M."/>
        </authorList>
    </citation>
    <scope>NUCLEOTIDE SEQUENCE [LARGE SCALE GENOMIC DNA]</scope>
    <source>
        <strain evidence="11 12">Ug99</strain>
    </source>
</reference>
<evidence type="ECO:0000256" key="3">
    <source>
        <dbReference type="ARBA" id="ARBA00012593"/>
    </source>
</evidence>
<evidence type="ECO:0000313" key="11">
    <source>
        <dbReference type="EMBL" id="KAA1136590.1"/>
    </source>
</evidence>
<comment type="similarity">
    <text evidence="2">Belongs to the glycosyl hydrolase 15 family.</text>
</comment>
<feature type="domain" description="GH15-like" evidence="10">
    <location>
        <begin position="249"/>
        <end position="638"/>
    </location>
</feature>
<name>A0A5B0SFK4_PUCGR</name>
<evidence type="ECO:0000256" key="7">
    <source>
        <dbReference type="ARBA" id="ARBA00023326"/>
    </source>
</evidence>
<evidence type="ECO:0000256" key="9">
    <source>
        <dbReference type="ARBA" id="ARBA00033473"/>
    </source>
</evidence>
<evidence type="ECO:0000256" key="6">
    <source>
        <dbReference type="ARBA" id="ARBA00023295"/>
    </source>
</evidence>
<dbReference type="PRINTS" id="PR00736">
    <property type="entry name" value="GLHYDRLASE15"/>
</dbReference>
<comment type="caution">
    <text evidence="11">The sequence shown here is derived from an EMBL/GenBank/DDBJ whole genome shotgun (WGS) entry which is preliminary data.</text>
</comment>
<dbReference type="PANTHER" id="PTHR31616">
    <property type="entry name" value="TREHALASE"/>
    <property type="match status" value="1"/>
</dbReference>
<dbReference type="InterPro" id="IPR008928">
    <property type="entry name" value="6-hairpin_glycosidase_sf"/>
</dbReference>
<dbReference type="InterPro" id="IPR012341">
    <property type="entry name" value="6hp_glycosidase-like_sf"/>
</dbReference>
<dbReference type="EMBL" id="VDEP01000035">
    <property type="protein sequence ID" value="KAA1136590.1"/>
    <property type="molecule type" value="Genomic_DNA"/>
</dbReference>
<evidence type="ECO:0000256" key="2">
    <source>
        <dbReference type="ARBA" id="ARBA00006188"/>
    </source>
</evidence>
<organism evidence="11 12">
    <name type="scientific">Puccinia graminis f. sp. tritici</name>
    <dbReference type="NCBI Taxonomy" id="56615"/>
    <lineage>
        <taxon>Eukaryota</taxon>
        <taxon>Fungi</taxon>
        <taxon>Dikarya</taxon>
        <taxon>Basidiomycota</taxon>
        <taxon>Pucciniomycotina</taxon>
        <taxon>Pucciniomycetes</taxon>
        <taxon>Pucciniales</taxon>
        <taxon>Pucciniaceae</taxon>
        <taxon>Puccinia</taxon>
    </lineage>
</organism>
<evidence type="ECO:0000259" key="10">
    <source>
        <dbReference type="Pfam" id="PF00723"/>
    </source>
</evidence>
<evidence type="ECO:0000256" key="4">
    <source>
        <dbReference type="ARBA" id="ARBA00022801"/>
    </source>
</evidence>
<accession>A0A5B0SFK4</accession>
<keyword evidence="7" id="KW-0624">Polysaccharide degradation</keyword>
<proteinExistence type="inferred from homology"/>
<evidence type="ECO:0000256" key="5">
    <source>
        <dbReference type="ARBA" id="ARBA00023277"/>
    </source>
</evidence>
<dbReference type="GO" id="GO:0000272">
    <property type="term" value="P:polysaccharide catabolic process"/>
    <property type="evidence" value="ECO:0007669"/>
    <property type="project" value="UniProtKB-KW"/>
</dbReference>
<comment type="catalytic activity">
    <reaction evidence="1">
        <text>Hydrolysis of terminal (1-&gt;4)-linked alpha-D-glucose residues successively from non-reducing ends of the chains with release of beta-D-glucose.</text>
        <dbReference type="EC" id="3.2.1.3"/>
    </reaction>
</comment>
<dbReference type="Gene3D" id="1.50.10.10">
    <property type="match status" value="1"/>
</dbReference>
<keyword evidence="6" id="KW-0326">Glycosidase</keyword>
<dbReference type="FunFam" id="1.50.10.10:FF:000084">
    <property type="entry name" value="Uncharacterized protein"/>
    <property type="match status" value="1"/>
</dbReference>
<keyword evidence="5" id="KW-0119">Carbohydrate metabolism</keyword>
<dbReference type="SUPFAM" id="SSF48208">
    <property type="entry name" value="Six-hairpin glycosidases"/>
    <property type="match status" value="1"/>
</dbReference>
<dbReference type="GO" id="GO:0004339">
    <property type="term" value="F:glucan 1,4-alpha-glucosidase activity"/>
    <property type="evidence" value="ECO:0007669"/>
    <property type="project" value="UniProtKB-EC"/>
</dbReference>
<dbReference type="Pfam" id="PF00723">
    <property type="entry name" value="Glyco_hydro_15"/>
    <property type="match status" value="1"/>
</dbReference>
<evidence type="ECO:0000256" key="1">
    <source>
        <dbReference type="ARBA" id="ARBA00001863"/>
    </source>
</evidence>
<dbReference type="Proteomes" id="UP000325313">
    <property type="component" value="Unassembled WGS sequence"/>
</dbReference>
<evidence type="ECO:0000256" key="8">
    <source>
        <dbReference type="ARBA" id="ARBA00033442"/>
    </source>
</evidence>
<keyword evidence="4" id="KW-0378">Hydrolase</keyword>
<sequence length="648" mass="72856">MLFSDTYIYCIFDSPLAEVHASPDLSARSRLAKQGRGKERELGQRIHSNRAYVGPSSSSTPHNCSPQPRLLITEPWAPRKFEWDTRIDFGIKPAPFWQCLYQPSSLLLPPIGSLNSSRTPILEIHVLGPSIHPPIKEFRAFFVNSLSLSGIPVWPCWCWSEDREHGRLTVFFFFTEYLSPISRCPMLSIRTLLAHLLVLDVCFALTAGGPPSTPPTYPYKQQVQHPDLDAWIAKQADLSWSNALTNISPHGALPGLIVASLSTSKPDYYYSWTRDTSIVLKEIVWRYQESQDPKLLALIKQTISATQVIQRSSSGATAGLGEPKYFVNGSAFTGPWGRPQRDGPALRASVYIKFALAYLRVGGPEAAQYVKSVLYDGQWKSRSVIKADLEYISNSWKERSFDLWEEVNGHHFFTFAVIHRALKDGVSFATKMEDHGAAAWYQKQADLIGVQLDSFWDTQARYIQASRNFVDSHGKKSGLDVGTLLGCLHAGTQAPQSFRPDSDKMINTFHAILQSMSKTYPLNSRFHDLTAKAVGRYPEDIYDGVSTSVGNPWFITTLTMAEYIYRLNPKTDVRTNRWSGSDGETQNLTSRMIGDQFVSIVRNFIQPNGSIHEQFDRVNGAGIGARDLTWSHISFLSMDRARRGLPEF</sequence>
<dbReference type="AlphaFoldDB" id="A0A5B0SFK4"/>